<dbReference type="EMBL" id="LXQA010310989">
    <property type="protein sequence ID" value="MCI42940.1"/>
    <property type="molecule type" value="Genomic_DNA"/>
</dbReference>
<accession>A0A392S4K0</accession>
<dbReference type="Proteomes" id="UP000265520">
    <property type="component" value="Unassembled WGS sequence"/>
</dbReference>
<comment type="caution">
    <text evidence="2">The sequence shown here is derived from an EMBL/GenBank/DDBJ whole genome shotgun (WGS) entry which is preliminary data.</text>
</comment>
<feature type="non-terminal residue" evidence="2">
    <location>
        <position position="87"/>
    </location>
</feature>
<keyword evidence="3" id="KW-1185">Reference proteome</keyword>
<organism evidence="2 3">
    <name type="scientific">Trifolium medium</name>
    <dbReference type="NCBI Taxonomy" id="97028"/>
    <lineage>
        <taxon>Eukaryota</taxon>
        <taxon>Viridiplantae</taxon>
        <taxon>Streptophyta</taxon>
        <taxon>Embryophyta</taxon>
        <taxon>Tracheophyta</taxon>
        <taxon>Spermatophyta</taxon>
        <taxon>Magnoliopsida</taxon>
        <taxon>eudicotyledons</taxon>
        <taxon>Gunneridae</taxon>
        <taxon>Pentapetalae</taxon>
        <taxon>rosids</taxon>
        <taxon>fabids</taxon>
        <taxon>Fabales</taxon>
        <taxon>Fabaceae</taxon>
        <taxon>Papilionoideae</taxon>
        <taxon>50 kb inversion clade</taxon>
        <taxon>NPAAA clade</taxon>
        <taxon>Hologalegina</taxon>
        <taxon>IRL clade</taxon>
        <taxon>Trifolieae</taxon>
        <taxon>Trifolium</taxon>
    </lineage>
</organism>
<reference evidence="2 3" key="1">
    <citation type="journal article" date="2018" name="Front. Plant Sci.">
        <title>Red Clover (Trifolium pratense) and Zigzag Clover (T. medium) - A Picture of Genomic Similarities and Differences.</title>
        <authorList>
            <person name="Dluhosova J."/>
            <person name="Istvanek J."/>
            <person name="Nedelnik J."/>
            <person name="Repkova J."/>
        </authorList>
    </citation>
    <scope>NUCLEOTIDE SEQUENCE [LARGE SCALE GENOMIC DNA]</scope>
    <source>
        <strain evidence="3">cv. 10/8</strain>
        <tissue evidence="2">Leaf</tissue>
    </source>
</reference>
<keyword evidence="1" id="KW-0812">Transmembrane</keyword>
<name>A0A392S4K0_9FABA</name>
<evidence type="ECO:0000313" key="2">
    <source>
        <dbReference type="EMBL" id="MCI42940.1"/>
    </source>
</evidence>
<dbReference type="AlphaFoldDB" id="A0A392S4K0"/>
<sequence length="87" mass="9496">MLSISMLDVAAIVGLNLYGETFHPNKQSSSTLTPIMKNAYTSFMTSNIGKTDDISETEHLAFLLMMLTYVVFCSSSMCIGHSLLPLA</sequence>
<feature type="transmembrane region" description="Helical" evidence="1">
    <location>
        <begin position="60"/>
        <end position="84"/>
    </location>
</feature>
<keyword evidence="1" id="KW-0472">Membrane</keyword>
<keyword evidence="1" id="KW-1133">Transmembrane helix</keyword>
<evidence type="ECO:0000313" key="3">
    <source>
        <dbReference type="Proteomes" id="UP000265520"/>
    </source>
</evidence>
<proteinExistence type="predicted"/>
<protein>
    <submittedName>
        <fullName evidence="2">Uncharacterized protein</fullName>
    </submittedName>
</protein>
<evidence type="ECO:0000256" key="1">
    <source>
        <dbReference type="SAM" id="Phobius"/>
    </source>
</evidence>